<feature type="transmembrane region" description="Helical" evidence="1">
    <location>
        <begin position="473"/>
        <end position="494"/>
    </location>
</feature>
<feature type="transmembrane region" description="Helical" evidence="1">
    <location>
        <begin position="447"/>
        <end position="468"/>
    </location>
</feature>
<gene>
    <name evidence="2" type="ordered locus">Cphamn1_2303</name>
</gene>
<organism evidence="2">
    <name type="scientific">Chlorobium phaeobacteroides (strain BS1)</name>
    <dbReference type="NCBI Taxonomy" id="331678"/>
    <lineage>
        <taxon>Bacteria</taxon>
        <taxon>Pseudomonadati</taxon>
        <taxon>Chlorobiota</taxon>
        <taxon>Chlorobiia</taxon>
        <taxon>Chlorobiales</taxon>
        <taxon>Chlorobiaceae</taxon>
        <taxon>Chlorobium/Pelodictyon group</taxon>
        <taxon>Chlorobium</taxon>
    </lineage>
</organism>
<dbReference type="PANTHER" id="PTHR38454:SF1">
    <property type="entry name" value="INTEGRAL MEMBRANE PROTEIN"/>
    <property type="match status" value="1"/>
</dbReference>
<keyword evidence="1" id="KW-0472">Membrane</keyword>
<keyword evidence="1" id="KW-0812">Transmembrane</keyword>
<feature type="transmembrane region" description="Helical" evidence="1">
    <location>
        <begin position="364"/>
        <end position="383"/>
    </location>
</feature>
<dbReference type="PANTHER" id="PTHR38454">
    <property type="entry name" value="INTEGRAL MEMBRANE PROTEIN-RELATED"/>
    <property type="match status" value="1"/>
</dbReference>
<name>B3EP68_CHLPB</name>
<sequence length="786" mass="86702">MKNSVVPFFFALAGYLLLVAGLFYPVVFQGQLPASPDSVNPMATSLALDALFEQTGHYPLWQPWSFSGMPTVEAFTYLNGLYYPGVVLDLFALDGLKLQLLHFVFAGLGGFVLLRRFRLHAIAAFLGGAAFMLTPYMVTMFVFGHGSQLMTAAYMPWILWAGVRLLDTMHPSDMGILALLVGFQLQRGHVQIAYYTWILLFFLILLSVATAPSSAVRIRQSAMAFVALCIAIVISSSVYLPVFEYTPYSVRGSGAGGGAAYEYATMWSMHPLEYSTFLLPGAFGFGGVTYWGRMPFTDFPNYAGIVVLLLAATGLVAERKKIVVRVLAVSMLLMAFLAFGKFFSPVYDLFYHVVPFFSRFRVPSMALIVVSLNLSLLAGFGLHALMQGVRGKGAVILKSGALLLALCMLVFLFAEKPFEQFLRTLFPSPPVESAELAGMINQVRWEMWRSGFLVLFFSGSFFTFLVWLRSKKILGGALFALLVSGLAVFDLLLVDRQVVTPSGNALRPSSLVSGEYLEQALAEDGVTRFFEGEQGLFRIYPAGRLFGENKFSVFGIESAGGYHPAKLQVYDEMLRASQNLSNIDLLRMLNVRYVVTMSPIDHPLLDAVYEGTLRLAGGPVEVTVYRLSGAMGRAWFVREGISVREHEDVYGSLLGGGVAVSRQALVEQASWEGRKLFGDGRVVSIDAAPEKITLSVVAGQDAFLVLSEIYYPLRWKAEIDGREQKVLRVNGILRGVQVPAGEHDVVFSFDRKSFENGRKLSLAGFMVGLLLTVSGFSGYGRWRRMR</sequence>
<evidence type="ECO:0000313" key="2">
    <source>
        <dbReference type="EMBL" id="ACE05207.1"/>
    </source>
</evidence>
<proteinExistence type="predicted"/>
<dbReference type="AlphaFoldDB" id="B3EP68"/>
<feature type="transmembrane region" description="Helical" evidence="1">
    <location>
        <begin position="324"/>
        <end position="344"/>
    </location>
</feature>
<feature type="transmembrane region" description="Helical" evidence="1">
    <location>
        <begin position="395"/>
        <end position="414"/>
    </location>
</feature>
<dbReference type="eggNOG" id="COG5617">
    <property type="taxonomic scope" value="Bacteria"/>
</dbReference>
<protein>
    <recommendedName>
        <fullName evidence="3">YfhO family protein</fullName>
    </recommendedName>
</protein>
<dbReference type="EMBL" id="CP001101">
    <property type="protein sequence ID" value="ACE05207.1"/>
    <property type="molecule type" value="Genomic_DNA"/>
</dbReference>
<feature type="transmembrane region" description="Helical" evidence="1">
    <location>
        <begin position="760"/>
        <end position="780"/>
    </location>
</feature>
<dbReference type="InterPro" id="IPR018580">
    <property type="entry name" value="Uncharacterised_YfhO"/>
</dbReference>
<evidence type="ECO:0008006" key="3">
    <source>
        <dbReference type="Google" id="ProtNLM"/>
    </source>
</evidence>
<dbReference type="OrthoDB" id="9772884at2"/>
<evidence type="ECO:0000256" key="1">
    <source>
        <dbReference type="SAM" id="Phobius"/>
    </source>
</evidence>
<feature type="transmembrane region" description="Helical" evidence="1">
    <location>
        <begin position="121"/>
        <end position="145"/>
    </location>
</feature>
<keyword evidence="1" id="KW-1133">Transmembrane helix</keyword>
<feature type="transmembrane region" description="Helical" evidence="1">
    <location>
        <begin position="299"/>
        <end position="317"/>
    </location>
</feature>
<dbReference type="HOGENOM" id="CLU_008305_0_0_10"/>
<feature type="transmembrane region" description="Helical" evidence="1">
    <location>
        <begin position="222"/>
        <end position="243"/>
    </location>
</feature>
<dbReference type="KEGG" id="cpb:Cphamn1_2303"/>
<feature type="transmembrane region" description="Helical" evidence="1">
    <location>
        <begin position="96"/>
        <end position="114"/>
    </location>
</feature>
<feature type="transmembrane region" description="Helical" evidence="1">
    <location>
        <begin position="7"/>
        <end position="27"/>
    </location>
</feature>
<reference evidence="2" key="1">
    <citation type="submission" date="2008-06" db="EMBL/GenBank/DDBJ databases">
        <title>Complete sequence of Chlorobium phaeobacteroides BS1.</title>
        <authorList>
            <consortium name="US DOE Joint Genome Institute"/>
            <person name="Lucas S."/>
            <person name="Copeland A."/>
            <person name="Lapidus A."/>
            <person name="Glavina del Rio T."/>
            <person name="Dalin E."/>
            <person name="Tice H."/>
            <person name="Bruce D."/>
            <person name="Goodwin L."/>
            <person name="Pitluck S."/>
            <person name="Schmutz J."/>
            <person name="Larimer F."/>
            <person name="Land M."/>
            <person name="Hauser L."/>
            <person name="Kyrpides N."/>
            <person name="Ovchinnikova G."/>
            <person name="Li T."/>
            <person name="Liu Z."/>
            <person name="Zhao F."/>
            <person name="Overmann J."/>
            <person name="Bryant D.A."/>
            <person name="Richardson P."/>
        </authorList>
    </citation>
    <scope>NUCLEOTIDE SEQUENCE [LARGE SCALE GENOMIC DNA]</scope>
    <source>
        <strain evidence="2">BS1</strain>
    </source>
</reference>
<dbReference type="STRING" id="331678.Cphamn1_2303"/>
<accession>B3EP68</accession>
<feature type="transmembrane region" description="Helical" evidence="1">
    <location>
        <begin position="192"/>
        <end position="210"/>
    </location>
</feature>